<reference evidence="3" key="1">
    <citation type="journal article" date="2018" name="Nat. Microbiol.">
        <title>Leveraging single-cell genomics to expand the fungal tree of life.</title>
        <authorList>
            <person name="Ahrendt S.R."/>
            <person name="Quandt C.A."/>
            <person name="Ciobanu D."/>
            <person name="Clum A."/>
            <person name="Salamov A."/>
            <person name="Andreopoulos B."/>
            <person name="Cheng J.F."/>
            <person name="Woyke T."/>
            <person name="Pelin A."/>
            <person name="Henrissat B."/>
            <person name="Reynolds N.K."/>
            <person name="Benny G.L."/>
            <person name="Smith M.E."/>
            <person name="James T.Y."/>
            <person name="Grigoriev I.V."/>
        </authorList>
    </citation>
    <scope>NUCLEOTIDE SEQUENCE [LARGE SCALE GENOMIC DNA]</scope>
</reference>
<sequence>MSHLKGRRHIASCERGLKFVGEFLEFQKNKNTISSITTGAQEAAPSNSQLPAVSPPDAAVIAPYAELVQQRQTARLAQAPQKRHALHICAPSRTKASRSPIRGRIAFPKSTNSRASAF</sequence>
<organism evidence="2 3">
    <name type="scientific">Blyttiomyces helicus</name>
    <dbReference type="NCBI Taxonomy" id="388810"/>
    <lineage>
        <taxon>Eukaryota</taxon>
        <taxon>Fungi</taxon>
        <taxon>Fungi incertae sedis</taxon>
        <taxon>Chytridiomycota</taxon>
        <taxon>Chytridiomycota incertae sedis</taxon>
        <taxon>Chytridiomycetes</taxon>
        <taxon>Chytridiomycetes incertae sedis</taxon>
        <taxon>Blyttiomyces</taxon>
    </lineage>
</organism>
<accession>A0A4P9WG15</accession>
<keyword evidence="3" id="KW-1185">Reference proteome</keyword>
<feature type="region of interest" description="Disordered" evidence="1">
    <location>
        <begin position="89"/>
        <end position="118"/>
    </location>
</feature>
<protein>
    <submittedName>
        <fullName evidence="2">Uncharacterized protein</fullName>
    </submittedName>
</protein>
<dbReference type="Proteomes" id="UP000269721">
    <property type="component" value="Unassembled WGS sequence"/>
</dbReference>
<evidence type="ECO:0000256" key="1">
    <source>
        <dbReference type="SAM" id="MobiDB-lite"/>
    </source>
</evidence>
<feature type="compositionally biased region" description="Polar residues" evidence="1">
    <location>
        <begin position="109"/>
        <end position="118"/>
    </location>
</feature>
<evidence type="ECO:0000313" key="2">
    <source>
        <dbReference type="EMBL" id="RKO90835.1"/>
    </source>
</evidence>
<proteinExistence type="predicted"/>
<gene>
    <name evidence="2" type="ORF">BDK51DRAFT_36689</name>
</gene>
<name>A0A4P9WG15_9FUNG</name>
<dbReference type="AlphaFoldDB" id="A0A4P9WG15"/>
<evidence type="ECO:0000313" key="3">
    <source>
        <dbReference type="Proteomes" id="UP000269721"/>
    </source>
</evidence>
<dbReference type="EMBL" id="KZ995358">
    <property type="protein sequence ID" value="RKO90835.1"/>
    <property type="molecule type" value="Genomic_DNA"/>
</dbReference>